<proteinExistence type="predicted"/>
<dbReference type="PANTHER" id="PTHR37984:SF7">
    <property type="entry name" value="INTEGRASE CATALYTIC DOMAIN-CONTAINING PROTEIN"/>
    <property type="match status" value="1"/>
</dbReference>
<organism evidence="2 3">
    <name type="scientific">Priapulus caudatus</name>
    <name type="common">Priapulid worm</name>
    <dbReference type="NCBI Taxonomy" id="37621"/>
    <lineage>
        <taxon>Eukaryota</taxon>
        <taxon>Metazoa</taxon>
        <taxon>Ecdysozoa</taxon>
        <taxon>Scalidophora</taxon>
        <taxon>Priapulida</taxon>
        <taxon>Priapulimorpha</taxon>
        <taxon>Priapulimorphida</taxon>
        <taxon>Priapulidae</taxon>
        <taxon>Priapulus</taxon>
    </lineage>
</organism>
<dbReference type="InterPro" id="IPR036397">
    <property type="entry name" value="RNaseH_sf"/>
</dbReference>
<dbReference type="PANTHER" id="PTHR37984">
    <property type="entry name" value="PROTEIN CBG26694"/>
    <property type="match status" value="1"/>
</dbReference>
<dbReference type="PROSITE" id="PS50994">
    <property type="entry name" value="INTEGRASE"/>
    <property type="match status" value="1"/>
</dbReference>
<dbReference type="GeneID" id="106805621"/>
<name>A0ABM1DS71_PRICU</name>
<dbReference type="Pfam" id="PF00665">
    <property type="entry name" value="rve"/>
    <property type="match status" value="1"/>
</dbReference>
<feature type="domain" description="Integrase catalytic" evidence="1">
    <location>
        <begin position="49"/>
        <end position="205"/>
    </location>
</feature>
<sequence>MPVIDVAAARAIVFWPGITLDISNARAKCDDCNRNAPSQASLPSTPAHPPSVPFEAVVADYFNFAGCHYLVIADRLSGWAEIFATPFGSKQASAKGLVDRLGNFMVIAGLPEELSTDGGPEFAASTTGDFLRRWGIKHRISSAYHPQSNGRAEITAKATKRLLKPDTDSAGLLDSDRFLRAIWQLRNTPDPDCGKSPAEIVFGRPLRDTLSFAKRLQKLGDTVHLTSEVHPSWREAWAAKETALRDRFVSQSDALNARSRNLPPL</sequence>
<evidence type="ECO:0000313" key="2">
    <source>
        <dbReference type="Proteomes" id="UP000695022"/>
    </source>
</evidence>
<gene>
    <name evidence="3" type="primary">LOC106805621</name>
</gene>
<dbReference type="InterPro" id="IPR012337">
    <property type="entry name" value="RNaseH-like_sf"/>
</dbReference>
<dbReference type="Proteomes" id="UP000695022">
    <property type="component" value="Unplaced"/>
</dbReference>
<reference evidence="3" key="1">
    <citation type="submission" date="2025-08" db="UniProtKB">
        <authorList>
            <consortium name="RefSeq"/>
        </authorList>
    </citation>
    <scope>IDENTIFICATION</scope>
</reference>
<evidence type="ECO:0000313" key="3">
    <source>
        <dbReference type="RefSeq" id="XP_014662792.1"/>
    </source>
</evidence>
<accession>A0ABM1DS71</accession>
<dbReference type="RefSeq" id="XP_014662792.1">
    <property type="nucleotide sequence ID" value="XM_014807306.1"/>
</dbReference>
<dbReference type="Gene3D" id="3.30.420.10">
    <property type="entry name" value="Ribonuclease H-like superfamily/Ribonuclease H"/>
    <property type="match status" value="1"/>
</dbReference>
<dbReference type="InterPro" id="IPR050951">
    <property type="entry name" value="Retrovirus_Pol_polyprotein"/>
</dbReference>
<dbReference type="InterPro" id="IPR001584">
    <property type="entry name" value="Integrase_cat-core"/>
</dbReference>
<dbReference type="SUPFAM" id="SSF53098">
    <property type="entry name" value="Ribonuclease H-like"/>
    <property type="match status" value="1"/>
</dbReference>
<protein>
    <submittedName>
        <fullName evidence="3">Uncharacterized protein K02A2.6-like</fullName>
    </submittedName>
</protein>
<evidence type="ECO:0000259" key="1">
    <source>
        <dbReference type="PROSITE" id="PS50994"/>
    </source>
</evidence>
<keyword evidence="2" id="KW-1185">Reference proteome</keyword>